<gene>
    <name evidence="3" type="ORF">BJ878DRAFT_507196</name>
</gene>
<accession>A0A9P7Z337</accession>
<dbReference type="InterPro" id="IPR029069">
    <property type="entry name" value="HotDog_dom_sf"/>
</dbReference>
<keyword evidence="1" id="KW-1133">Transmembrane helix</keyword>
<dbReference type="SUPFAM" id="SSF54637">
    <property type="entry name" value="Thioesterase/thiol ester dehydrase-isomerase"/>
    <property type="match status" value="1"/>
</dbReference>
<keyword evidence="4" id="KW-1185">Reference proteome</keyword>
<keyword evidence="1" id="KW-0472">Membrane</keyword>
<dbReference type="InterPro" id="IPR052061">
    <property type="entry name" value="PTE-AB_protein"/>
</dbReference>
<name>A0A9P7Z337_9HELO</name>
<feature type="transmembrane region" description="Helical" evidence="1">
    <location>
        <begin position="85"/>
        <end position="102"/>
    </location>
</feature>
<dbReference type="Gene3D" id="3.10.129.10">
    <property type="entry name" value="Hotdog Thioesterase"/>
    <property type="match status" value="1"/>
</dbReference>
<organism evidence="3 4">
    <name type="scientific">Calycina marina</name>
    <dbReference type="NCBI Taxonomy" id="1763456"/>
    <lineage>
        <taxon>Eukaryota</taxon>
        <taxon>Fungi</taxon>
        <taxon>Dikarya</taxon>
        <taxon>Ascomycota</taxon>
        <taxon>Pezizomycotina</taxon>
        <taxon>Leotiomycetes</taxon>
        <taxon>Helotiales</taxon>
        <taxon>Pezizellaceae</taxon>
        <taxon>Calycina</taxon>
    </lineage>
</organism>
<feature type="domain" description="Thioesterase" evidence="2">
    <location>
        <begin position="204"/>
        <end position="246"/>
    </location>
</feature>
<protein>
    <submittedName>
        <fullName evidence="3">HotDog domain-containing protein</fullName>
    </submittedName>
</protein>
<evidence type="ECO:0000313" key="4">
    <source>
        <dbReference type="Proteomes" id="UP000887226"/>
    </source>
</evidence>
<dbReference type="Proteomes" id="UP000887226">
    <property type="component" value="Unassembled WGS sequence"/>
</dbReference>
<evidence type="ECO:0000259" key="2">
    <source>
        <dbReference type="Pfam" id="PF03061"/>
    </source>
</evidence>
<dbReference type="InterPro" id="IPR006683">
    <property type="entry name" value="Thioestr_dom"/>
</dbReference>
<keyword evidence="1" id="KW-0812">Transmembrane</keyword>
<reference evidence="3" key="1">
    <citation type="journal article" date="2021" name="IMA Fungus">
        <title>Genomic characterization of three marine fungi, including Emericellopsis atlantica sp. nov. with signatures of a generalist lifestyle and marine biomass degradation.</title>
        <authorList>
            <person name="Hagestad O.C."/>
            <person name="Hou L."/>
            <person name="Andersen J.H."/>
            <person name="Hansen E.H."/>
            <person name="Altermark B."/>
            <person name="Li C."/>
            <person name="Kuhnert E."/>
            <person name="Cox R.J."/>
            <person name="Crous P.W."/>
            <person name="Spatafora J.W."/>
            <person name="Lail K."/>
            <person name="Amirebrahimi M."/>
            <person name="Lipzen A."/>
            <person name="Pangilinan J."/>
            <person name="Andreopoulos W."/>
            <person name="Hayes R.D."/>
            <person name="Ng V."/>
            <person name="Grigoriev I.V."/>
            <person name="Jackson S.A."/>
            <person name="Sutton T.D.S."/>
            <person name="Dobson A.D.W."/>
            <person name="Rama T."/>
        </authorList>
    </citation>
    <scope>NUCLEOTIDE SEQUENCE</scope>
    <source>
        <strain evidence="3">TRa3180A</strain>
    </source>
</reference>
<dbReference type="PANTHER" id="PTHR47260:SF1">
    <property type="entry name" value="UPF0644 PROTEIN PB2B4.06"/>
    <property type="match status" value="1"/>
</dbReference>
<dbReference type="OrthoDB" id="506431at2759"/>
<proteinExistence type="predicted"/>
<dbReference type="CDD" id="cd03443">
    <property type="entry name" value="PaaI_thioesterase"/>
    <property type="match status" value="1"/>
</dbReference>
<dbReference type="Pfam" id="PF03061">
    <property type="entry name" value="4HBT"/>
    <property type="match status" value="1"/>
</dbReference>
<evidence type="ECO:0000313" key="3">
    <source>
        <dbReference type="EMBL" id="KAG9244232.1"/>
    </source>
</evidence>
<dbReference type="AlphaFoldDB" id="A0A9P7Z337"/>
<dbReference type="PANTHER" id="PTHR47260">
    <property type="entry name" value="UPF0644 PROTEIN PB2B4.06"/>
    <property type="match status" value="1"/>
</dbReference>
<sequence>MITRILLRACQPTSQATRPSQCLRVPELALRYYSTSPIPPTPNDHLPPPTKPIDLRSQFNSTPEPANPYFIPISTPKQNRSLRPYIYAALFTILGLTVGQYMRLVVLPPPLPEPHTKEDILMTEWLSKQAERLPLVQSLDGDPKWEVWPGYHRLTDEERKHILTTGPMGGSRGLGGYRQTWQHNVTGECVSVIWVGGAVAGWPGVAHGGATASLMDETMGHCAIMKFPVRTGVTANLELSYLKPVVTNAFYVLRALPVMDGASERKMWVTGRLETLEGRACVEAKALFVVPKKLDTRKY</sequence>
<comment type="caution">
    <text evidence="3">The sequence shown here is derived from an EMBL/GenBank/DDBJ whole genome shotgun (WGS) entry which is preliminary data.</text>
</comment>
<evidence type="ECO:0000256" key="1">
    <source>
        <dbReference type="SAM" id="Phobius"/>
    </source>
</evidence>
<dbReference type="EMBL" id="MU253920">
    <property type="protein sequence ID" value="KAG9244232.1"/>
    <property type="molecule type" value="Genomic_DNA"/>
</dbReference>